<dbReference type="Proteomes" id="UP000265800">
    <property type="component" value="Unassembled WGS sequence"/>
</dbReference>
<comment type="caution">
    <text evidence="6">The sequence shown here is derived from an EMBL/GenBank/DDBJ whole genome shotgun (WGS) entry which is preliminary data.</text>
</comment>
<dbReference type="Pfam" id="PF06803">
    <property type="entry name" value="DUF1232"/>
    <property type="match status" value="1"/>
</dbReference>
<sequence>MGEELEFFRIQPREVYSEAAFWDKLRRFACRAGQELVEKALWLYYVLQSPTTPVWAKRVIVGALAYFLLPIDLVTDLAPLVGFSDDLSVLLLAVGTVAAHITPD</sequence>
<reference evidence="6 7" key="1">
    <citation type="submission" date="2018-08" db="EMBL/GenBank/DDBJ databases">
        <title>Meiothermus luteus KCTC 52599 genome sequencing project.</title>
        <authorList>
            <person name="Da Costa M.S."/>
            <person name="Albuquerque L."/>
            <person name="Raposo P."/>
            <person name="Froufe H.J.C."/>
            <person name="Barroso C.S."/>
            <person name="Egas C."/>
        </authorList>
    </citation>
    <scope>NUCLEOTIDE SEQUENCE [LARGE SCALE GENOMIC DNA]</scope>
    <source>
        <strain evidence="6 7">KCTC 52599</strain>
    </source>
</reference>
<evidence type="ECO:0000313" key="7">
    <source>
        <dbReference type="Proteomes" id="UP000265800"/>
    </source>
</evidence>
<dbReference type="InterPro" id="IPR016983">
    <property type="entry name" value="UCP031804"/>
</dbReference>
<dbReference type="AlphaFoldDB" id="A0A399EL18"/>
<dbReference type="EMBL" id="QWKZ01000045">
    <property type="protein sequence ID" value="RIH85414.1"/>
    <property type="molecule type" value="Genomic_DNA"/>
</dbReference>
<comment type="subcellular location">
    <subcellularLocation>
        <location evidence="1">Endomembrane system</location>
        <topology evidence="1">Multi-pass membrane protein</topology>
    </subcellularLocation>
</comment>
<dbReference type="GO" id="GO:0012505">
    <property type="term" value="C:endomembrane system"/>
    <property type="evidence" value="ECO:0007669"/>
    <property type="project" value="UniProtKB-SubCell"/>
</dbReference>
<evidence type="ECO:0000256" key="1">
    <source>
        <dbReference type="ARBA" id="ARBA00004127"/>
    </source>
</evidence>
<protein>
    <recommendedName>
        <fullName evidence="5">DUF1232 domain-containing protein</fullName>
    </recommendedName>
</protein>
<keyword evidence="7" id="KW-1185">Reference proteome</keyword>
<name>A0A399EL18_9DEIN</name>
<evidence type="ECO:0000259" key="5">
    <source>
        <dbReference type="Pfam" id="PF06803"/>
    </source>
</evidence>
<keyword evidence="2" id="KW-0812">Transmembrane</keyword>
<dbReference type="PIRSF" id="PIRSF031804">
    <property type="entry name" value="UCP031804"/>
    <property type="match status" value="1"/>
</dbReference>
<dbReference type="InterPro" id="IPR010652">
    <property type="entry name" value="DUF1232"/>
</dbReference>
<gene>
    <name evidence="6" type="ORF">Mlute_01583</name>
</gene>
<evidence type="ECO:0000313" key="6">
    <source>
        <dbReference type="EMBL" id="RIH85414.1"/>
    </source>
</evidence>
<organism evidence="6 7">
    <name type="scientific">Meiothermus luteus</name>
    <dbReference type="NCBI Taxonomy" id="2026184"/>
    <lineage>
        <taxon>Bacteria</taxon>
        <taxon>Thermotogati</taxon>
        <taxon>Deinococcota</taxon>
        <taxon>Deinococci</taxon>
        <taxon>Thermales</taxon>
        <taxon>Thermaceae</taxon>
        <taxon>Meiothermus</taxon>
    </lineage>
</organism>
<evidence type="ECO:0000256" key="3">
    <source>
        <dbReference type="ARBA" id="ARBA00022989"/>
    </source>
</evidence>
<keyword evidence="3" id="KW-1133">Transmembrane helix</keyword>
<evidence type="ECO:0000256" key="4">
    <source>
        <dbReference type="ARBA" id="ARBA00023136"/>
    </source>
</evidence>
<keyword evidence="4" id="KW-0472">Membrane</keyword>
<proteinExistence type="predicted"/>
<dbReference type="RefSeq" id="WP_245958903.1">
    <property type="nucleotide sequence ID" value="NZ_QWKZ01000045.1"/>
</dbReference>
<feature type="domain" description="DUF1232" evidence="5">
    <location>
        <begin position="56"/>
        <end position="92"/>
    </location>
</feature>
<evidence type="ECO:0000256" key="2">
    <source>
        <dbReference type="ARBA" id="ARBA00022692"/>
    </source>
</evidence>
<accession>A0A399EL18</accession>